<organism evidence="2 3">
    <name type="scientific">Citrobacter enshiensis</name>
    <dbReference type="NCBI Taxonomy" id="2971264"/>
    <lineage>
        <taxon>Bacteria</taxon>
        <taxon>Pseudomonadati</taxon>
        <taxon>Pseudomonadota</taxon>
        <taxon>Gammaproteobacteria</taxon>
        <taxon>Enterobacterales</taxon>
        <taxon>Enterobacteriaceae</taxon>
        <taxon>Citrobacter</taxon>
    </lineage>
</organism>
<feature type="transmembrane region" description="Helical" evidence="1">
    <location>
        <begin position="7"/>
        <end position="28"/>
    </location>
</feature>
<feature type="transmembrane region" description="Helical" evidence="1">
    <location>
        <begin position="40"/>
        <end position="60"/>
    </location>
</feature>
<name>A0ABT8PVZ0_9ENTR</name>
<sequence>MSLRKPVLTGAAVLSAGAVIWLLMQFAVPVLNLQSSLYQGRWLLLAWRLALYGLAGWLWLNQSPRLQQHSPAAFRHLKRAAGWSLLLLATGEISNILQWGTRI</sequence>
<gene>
    <name evidence="2" type="ORF">Q0A17_12995</name>
</gene>
<evidence type="ECO:0000313" key="3">
    <source>
        <dbReference type="Proteomes" id="UP001174867"/>
    </source>
</evidence>
<keyword evidence="3" id="KW-1185">Reference proteome</keyword>
<comment type="caution">
    <text evidence="2">The sequence shown here is derived from an EMBL/GenBank/DDBJ whole genome shotgun (WGS) entry which is preliminary data.</text>
</comment>
<dbReference type="EMBL" id="JAUJYW010000005">
    <property type="protein sequence ID" value="MDN8600320.1"/>
    <property type="molecule type" value="Genomic_DNA"/>
</dbReference>
<dbReference type="Proteomes" id="UP001174867">
    <property type="component" value="Unassembled WGS sequence"/>
</dbReference>
<proteinExistence type="predicted"/>
<dbReference type="RefSeq" id="WP_301699322.1">
    <property type="nucleotide sequence ID" value="NZ_JAUJYW010000005.1"/>
</dbReference>
<keyword evidence="1" id="KW-0472">Membrane</keyword>
<reference evidence="2 3" key="1">
    <citation type="submission" date="2023-07" db="EMBL/GenBank/DDBJ databases">
        <title>Citrobacter selenititolerans sp. nov., isolated from seleniferous soil.</title>
        <authorList>
            <person name="Zhang S."/>
            <person name="Li K."/>
            <person name="Peng J."/>
            <person name="Wang H."/>
            <person name="Sun J."/>
            <person name="Guo Y."/>
        </authorList>
    </citation>
    <scope>NUCLEOTIDE SEQUENCE [LARGE SCALE GENOMIC DNA]</scope>
    <source>
        <strain evidence="2 3">S2-9</strain>
    </source>
</reference>
<keyword evidence="1" id="KW-1133">Transmembrane helix</keyword>
<protein>
    <submittedName>
        <fullName evidence="2">Uncharacterized protein</fullName>
    </submittedName>
</protein>
<evidence type="ECO:0000256" key="1">
    <source>
        <dbReference type="SAM" id="Phobius"/>
    </source>
</evidence>
<accession>A0ABT8PVZ0</accession>
<keyword evidence="1" id="KW-0812">Transmembrane</keyword>
<evidence type="ECO:0000313" key="2">
    <source>
        <dbReference type="EMBL" id="MDN8600320.1"/>
    </source>
</evidence>